<evidence type="ECO:0000256" key="2">
    <source>
        <dbReference type="ARBA" id="ARBA00022857"/>
    </source>
</evidence>
<dbReference type="Gene3D" id="1.10.1040.10">
    <property type="entry name" value="N-(1-d-carboxylethyl)-l-norvaline Dehydrogenase, domain 2"/>
    <property type="match status" value="1"/>
</dbReference>
<keyword evidence="2 4" id="KW-0521">NADP</keyword>
<dbReference type="InterPro" id="IPR008927">
    <property type="entry name" value="6-PGluconate_DH-like_C_sf"/>
</dbReference>
<dbReference type="NCBIfam" id="TIGR00745">
    <property type="entry name" value="apbA_panE"/>
    <property type="match status" value="1"/>
</dbReference>
<comment type="pathway">
    <text evidence="4">Cofactor biosynthesis; (R)-pantothenate biosynthesis; (R)-pantoate from 3-methyl-2-oxobutanoate: step 2/2.</text>
</comment>
<dbReference type="AlphaFoldDB" id="A0A2P8DSA0"/>
<comment type="similarity">
    <text evidence="1 4">Belongs to the ketopantoate reductase family.</text>
</comment>
<dbReference type="InterPro" id="IPR051402">
    <property type="entry name" value="KPR-Related"/>
</dbReference>
<evidence type="ECO:0000256" key="3">
    <source>
        <dbReference type="ARBA" id="ARBA00023002"/>
    </source>
</evidence>
<keyword evidence="4" id="KW-0566">Pantothenate biosynthesis</keyword>
<accession>A0A2P8DSA0</accession>
<dbReference type="InterPro" id="IPR036291">
    <property type="entry name" value="NAD(P)-bd_dom_sf"/>
</dbReference>
<dbReference type="UniPathway" id="UPA00028">
    <property type="reaction ID" value="UER00004"/>
</dbReference>
<dbReference type="InterPro" id="IPR013332">
    <property type="entry name" value="KPR_N"/>
</dbReference>
<proteinExistence type="inferred from homology"/>
<dbReference type="GO" id="GO:0005737">
    <property type="term" value="C:cytoplasm"/>
    <property type="evidence" value="ECO:0007669"/>
    <property type="project" value="TreeGrafter"/>
</dbReference>
<name>A0A2P8DSA0_9ACTN</name>
<reference evidence="7 8" key="1">
    <citation type="submission" date="2018-03" db="EMBL/GenBank/DDBJ databases">
        <title>Genomic Encyclopedia of Archaeal and Bacterial Type Strains, Phase II (KMG-II): from individual species to whole genera.</title>
        <authorList>
            <person name="Goeker M."/>
        </authorList>
    </citation>
    <scope>NUCLEOTIDE SEQUENCE [LARGE SCALE GENOMIC DNA]</scope>
    <source>
        <strain evidence="7 8">DSM 45312</strain>
    </source>
</reference>
<dbReference type="SUPFAM" id="SSF48179">
    <property type="entry name" value="6-phosphogluconate dehydrogenase C-terminal domain-like"/>
    <property type="match status" value="1"/>
</dbReference>
<dbReference type="OrthoDB" id="4186253at2"/>
<dbReference type="SUPFAM" id="SSF51735">
    <property type="entry name" value="NAD(P)-binding Rossmann-fold domains"/>
    <property type="match status" value="1"/>
</dbReference>
<dbReference type="Pfam" id="PF08546">
    <property type="entry name" value="ApbA_C"/>
    <property type="match status" value="1"/>
</dbReference>
<dbReference type="EMBL" id="PYGA01000002">
    <property type="protein sequence ID" value="PSL00096.1"/>
    <property type="molecule type" value="Genomic_DNA"/>
</dbReference>
<comment type="function">
    <text evidence="4">Catalyzes the NADPH-dependent reduction of ketopantoate into pantoic acid.</text>
</comment>
<dbReference type="PANTHER" id="PTHR21708">
    <property type="entry name" value="PROBABLE 2-DEHYDROPANTOATE 2-REDUCTASE"/>
    <property type="match status" value="1"/>
</dbReference>
<dbReference type="GO" id="GO:0008677">
    <property type="term" value="F:2-dehydropantoate 2-reductase activity"/>
    <property type="evidence" value="ECO:0007669"/>
    <property type="project" value="UniProtKB-EC"/>
</dbReference>
<gene>
    <name evidence="7" type="ORF">CLV63_102222</name>
</gene>
<keyword evidence="8" id="KW-1185">Reference proteome</keyword>
<keyword evidence="3 4" id="KW-0560">Oxidoreductase</keyword>
<protein>
    <recommendedName>
        <fullName evidence="4">2-dehydropantoate 2-reductase</fullName>
        <ecNumber evidence="4">1.1.1.169</ecNumber>
    </recommendedName>
    <alternativeName>
        <fullName evidence="4">Ketopantoate reductase</fullName>
    </alternativeName>
</protein>
<dbReference type="Proteomes" id="UP000240542">
    <property type="component" value="Unassembled WGS sequence"/>
</dbReference>
<dbReference type="EC" id="1.1.1.169" evidence="4"/>
<dbReference type="InterPro" id="IPR013752">
    <property type="entry name" value="KPA_reductase"/>
</dbReference>
<feature type="domain" description="Ketopantoate reductase C-terminal" evidence="6">
    <location>
        <begin position="198"/>
        <end position="309"/>
    </location>
</feature>
<evidence type="ECO:0000313" key="7">
    <source>
        <dbReference type="EMBL" id="PSL00096.1"/>
    </source>
</evidence>
<dbReference type="Pfam" id="PF02558">
    <property type="entry name" value="ApbA"/>
    <property type="match status" value="1"/>
</dbReference>
<dbReference type="Gene3D" id="3.40.50.720">
    <property type="entry name" value="NAD(P)-binding Rossmann-like Domain"/>
    <property type="match status" value="1"/>
</dbReference>
<comment type="caution">
    <text evidence="7">The sequence shown here is derived from an EMBL/GenBank/DDBJ whole genome shotgun (WGS) entry which is preliminary data.</text>
</comment>
<comment type="catalytic activity">
    <reaction evidence="4">
        <text>(R)-pantoate + NADP(+) = 2-dehydropantoate + NADPH + H(+)</text>
        <dbReference type="Rhea" id="RHEA:16233"/>
        <dbReference type="ChEBI" id="CHEBI:11561"/>
        <dbReference type="ChEBI" id="CHEBI:15378"/>
        <dbReference type="ChEBI" id="CHEBI:15980"/>
        <dbReference type="ChEBI" id="CHEBI:57783"/>
        <dbReference type="ChEBI" id="CHEBI:58349"/>
        <dbReference type="EC" id="1.1.1.169"/>
    </reaction>
</comment>
<evidence type="ECO:0000256" key="1">
    <source>
        <dbReference type="ARBA" id="ARBA00007870"/>
    </source>
</evidence>
<sequence length="323" mass="33796">MPNEKLLTHFTVLGPGGVGGLLAGLLARAGHDVTVVATEPTAERIAADGLRVDSAAFGDFTIEVAAEPELTRPTDVLIVAPKATALQDAVRRVAPEMVRGALVVPLLNGFEHMDVLRSAYPGAQVLAATIWVESTRVAPGHISQTSPFTTVELAAANADPDANAAADAGGAGPDERVDELAAHLRGIGFTTEVRDDEQLTLWQKVHFLMPTALVCSHAGAPIGVVRTDRRADLLGVMSEVGQVAARLGLTLDSDRVTAMADGIPPQTKPSMLRDREAGRAMEVDALGGAFLRAARRVGVDVPVTARIVADLERVDGGSAQQRP</sequence>
<dbReference type="GO" id="GO:0015940">
    <property type="term" value="P:pantothenate biosynthetic process"/>
    <property type="evidence" value="ECO:0007669"/>
    <property type="project" value="UniProtKB-UniPathway"/>
</dbReference>
<dbReference type="InterPro" id="IPR003710">
    <property type="entry name" value="ApbA"/>
</dbReference>
<dbReference type="InterPro" id="IPR013328">
    <property type="entry name" value="6PGD_dom2"/>
</dbReference>
<evidence type="ECO:0000313" key="8">
    <source>
        <dbReference type="Proteomes" id="UP000240542"/>
    </source>
</evidence>
<feature type="domain" description="Ketopantoate reductase N-terminal" evidence="5">
    <location>
        <begin position="11"/>
        <end position="150"/>
    </location>
</feature>
<organism evidence="7 8">
    <name type="scientific">Murinocardiopsis flavida</name>
    <dbReference type="NCBI Taxonomy" id="645275"/>
    <lineage>
        <taxon>Bacteria</taxon>
        <taxon>Bacillati</taxon>
        <taxon>Actinomycetota</taxon>
        <taxon>Actinomycetes</taxon>
        <taxon>Streptosporangiales</taxon>
        <taxon>Nocardiopsidaceae</taxon>
        <taxon>Murinocardiopsis</taxon>
    </lineage>
</organism>
<evidence type="ECO:0000259" key="5">
    <source>
        <dbReference type="Pfam" id="PF02558"/>
    </source>
</evidence>
<evidence type="ECO:0000256" key="4">
    <source>
        <dbReference type="RuleBase" id="RU362068"/>
    </source>
</evidence>
<evidence type="ECO:0000259" key="6">
    <source>
        <dbReference type="Pfam" id="PF08546"/>
    </source>
</evidence>
<dbReference type="PANTHER" id="PTHR21708:SF26">
    <property type="entry name" value="2-DEHYDROPANTOATE 2-REDUCTASE"/>
    <property type="match status" value="1"/>
</dbReference>